<dbReference type="InterPro" id="IPR029044">
    <property type="entry name" value="Nucleotide-diphossugar_trans"/>
</dbReference>
<protein>
    <recommendedName>
        <fullName evidence="4">Mannosyltransferase</fullName>
    </recommendedName>
</protein>
<dbReference type="Pfam" id="PF04488">
    <property type="entry name" value="Gly_transf_sug"/>
    <property type="match status" value="1"/>
</dbReference>
<organism evidence="2 3">
    <name type="scientific">Marinobacter nauticus</name>
    <name type="common">Marinobacter hydrocarbonoclasticus</name>
    <name type="synonym">Marinobacter aquaeolei</name>
    <dbReference type="NCBI Taxonomy" id="2743"/>
    <lineage>
        <taxon>Bacteria</taxon>
        <taxon>Pseudomonadati</taxon>
        <taxon>Pseudomonadota</taxon>
        <taxon>Gammaproteobacteria</taxon>
        <taxon>Pseudomonadales</taxon>
        <taxon>Marinobacteraceae</taxon>
        <taxon>Marinobacter</taxon>
    </lineage>
</organism>
<keyword evidence="1" id="KW-0808">Transferase</keyword>
<dbReference type="EMBL" id="QPJI01000010">
    <property type="protein sequence ID" value="RCW66549.1"/>
    <property type="molecule type" value="Genomic_DNA"/>
</dbReference>
<reference evidence="2 3" key="1">
    <citation type="submission" date="2018-07" db="EMBL/GenBank/DDBJ databases">
        <title>Freshwater and sediment microbial communities from various areas in North America, analyzing microbe dynamics in response to fracking.</title>
        <authorList>
            <person name="Lamendella R."/>
        </authorList>
    </citation>
    <scope>NUCLEOTIDE SEQUENCE [LARGE SCALE GENOMIC DNA]</scope>
    <source>
        <strain evidence="2 3">105B</strain>
    </source>
</reference>
<dbReference type="Proteomes" id="UP000253647">
    <property type="component" value="Unassembled WGS sequence"/>
</dbReference>
<proteinExistence type="predicted"/>
<evidence type="ECO:0000313" key="2">
    <source>
        <dbReference type="EMBL" id="RCW66549.1"/>
    </source>
</evidence>
<dbReference type="InterPro" id="IPR007577">
    <property type="entry name" value="GlycoTrfase_DXD_sugar-bd_CS"/>
</dbReference>
<name>A0A368XG09_MARNT</name>
<accession>A0A368XG09</accession>
<dbReference type="Gene3D" id="3.90.550.20">
    <property type="match status" value="1"/>
</dbReference>
<dbReference type="GO" id="GO:0016020">
    <property type="term" value="C:membrane"/>
    <property type="evidence" value="ECO:0007669"/>
    <property type="project" value="GOC"/>
</dbReference>
<dbReference type="GO" id="GO:0000030">
    <property type="term" value="F:mannosyltransferase activity"/>
    <property type="evidence" value="ECO:0007669"/>
    <property type="project" value="TreeGrafter"/>
</dbReference>
<dbReference type="GO" id="GO:0051999">
    <property type="term" value="P:mannosyl-inositol phosphorylceramide biosynthetic process"/>
    <property type="evidence" value="ECO:0007669"/>
    <property type="project" value="TreeGrafter"/>
</dbReference>
<evidence type="ECO:0000256" key="1">
    <source>
        <dbReference type="ARBA" id="ARBA00022679"/>
    </source>
</evidence>
<evidence type="ECO:0008006" key="4">
    <source>
        <dbReference type="Google" id="ProtNLM"/>
    </source>
</evidence>
<comment type="caution">
    <text evidence="2">The sequence shown here is derived from an EMBL/GenBank/DDBJ whole genome shotgun (WGS) entry which is preliminary data.</text>
</comment>
<sequence length="244" mass="28302">MILNRIPKVLHFIWVGDEAKRPDACFETWRTLNPDFAVKVWGNEEYQTRQWRTKRHMEAMWATGQLFGVADLMRWEILLEEGGIALDADSIAMQALPEWLLDCTAFACWENELISPGIIANGYFGCLKGDRLVQYLVDRFTREKRLATKYVWYKFREKPVAAWKTVGPRPLTSAYNELNYSELTVLPSHFFCPRHLTGQTYAGTGPVFCDQLFASSRPDGYNQLRLYESSTETLIAMARKRLNR</sequence>
<evidence type="ECO:0000313" key="3">
    <source>
        <dbReference type="Proteomes" id="UP000253647"/>
    </source>
</evidence>
<gene>
    <name evidence="2" type="ORF">DET61_11097</name>
</gene>
<dbReference type="InterPro" id="IPR051706">
    <property type="entry name" value="Glycosyltransferase_domain"/>
</dbReference>
<dbReference type="AlphaFoldDB" id="A0A368XG09"/>
<dbReference type="SUPFAM" id="SSF53448">
    <property type="entry name" value="Nucleotide-diphospho-sugar transferases"/>
    <property type="match status" value="1"/>
</dbReference>
<dbReference type="PANTHER" id="PTHR32385">
    <property type="entry name" value="MANNOSYL PHOSPHORYLINOSITOL CERAMIDE SYNTHASE"/>
    <property type="match status" value="1"/>
</dbReference>
<dbReference type="RefSeq" id="WP_114434809.1">
    <property type="nucleotide sequence ID" value="NZ_QPJI01000010.1"/>
</dbReference>
<dbReference type="PANTHER" id="PTHR32385:SF15">
    <property type="entry name" value="INOSITOL PHOSPHOCERAMIDE MANNOSYLTRANSFERASE 1"/>
    <property type="match status" value="1"/>
</dbReference>